<evidence type="ECO:0000256" key="1">
    <source>
        <dbReference type="ARBA" id="ARBA00004442"/>
    </source>
</evidence>
<feature type="coiled-coil region" evidence="8">
    <location>
        <begin position="341"/>
        <end position="368"/>
    </location>
</feature>
<dbReference type="PANTHER" id="PTHR30026:SF20">
    <property type="entry name" value="OUTER MEMBRANE PROTEIN TOLC"/>
    <property type="match status" value="1"/>
</dbReference>
<keyword evidence="5" id="KW-0812">Transmembrane</keyword>
<dbReference type="PANTHER" id="PTHR30026">
    <property type="entry name" value="OUTER MEMBRANE PROTEIN TOLC"/>
    <property type="match status" value="1"/>
</dbReference>
<accession>A0A4U1C3X4</accession>
<dbReference type="GO" id="GO:1990281">
    <property type="term" value="C:efflux pump complex"/>
    <property type="evidence" value="ECO:0007669"/>
    <property type="project" value="TreeGrafter"/>
</dbReference>
<keyword evidence="4" id="KW-1134">Transmembrane beta strand</keyword>
<evidence type="ECO:0000256" key="3">
    <source>
        <dbReference type="ARBA" id="ARBA00022448"/>
    </source>
</evidence>
<dbReference type="Gene3D" id="1.20.1600.10">
    <property type="entry name" value="Outer membrane efflux proteins (OEP)"/>
    <property type="match status" value="1"/>
</dbReference>
<evidence type="ECO:0000256" key="5">
    <source>
        <dbReference type="ARBA" id="ARBA00022692"/>
    </source>
</evidence>
<dbReference type="AlphaFoldDB" id="A0A4U1C3X4"/>
<evidence type="ECO:0000313" key="10">
    <source>
        <dbReference type="Proteomes" id="UP000308181"/>
    </source>
</evidence>
<dbReference type="GO" id="GO:0009279">
    <property type="term" value="C:cell outer membrane"/>
    <property type="evidence" value="ECO:0007669"/>
    <property type="project" value="UniProtKB-SubCell"/>
</dbReference>
<keyword evidence="8" id="KW-0175">Coiled coil</keyword>
<dbReference type="InterPro" id="IPR051906">
    <property type="entry name" value="TolC-like"/>
</dbReference>
<evidence type="ECO:0000256" key="2">
    <source>
        <dbReference type="ARBA" id="ARBA00007613"/>
    </source>
</evidence>
<dbReference type="Pfam" id="PF02321">
    <property type="entry name" value="OEP"/>
    <property type="match status" value="1"/>
</dbReference>
<comment type="similarity">
    <text evidence="2">Belongs to the outer membrane factor (OMF) (TC 1.B.17) family.</text>
</comment>
<sequence length="428" mass="49317">MNLKNMESWRCWMLNIKKSLFSLTLMICISAISFGQEVLTLDSVLSKIQQHNPELKMYDQQINSQNALVSGASAWMAPMVGVSTFMTPYNNFSQPRNQQDGSFMLTAEQKIPSKAKIKAFENYLNTQSAITSEAKAENFNELRAMARSTYFDVLIAQKQLNYFLKNLQILQNLKKLAEIRYAYNKASLSQIFMMEARIFELQNKLSDTEANIQIGKIKLNTLMNRPKNIDFKLDSLKDYRLNELNKNVSDIVENRSNVKQVDAQIKSLALENKMIASEAKPEFSIQFDHMITYNNTMPNQFSLMGGVSIPIAPWAAKSYKSKLKANQFDVAAMQLQKESLMNNLTGMIKSQEEKLANIQHQLQLFEGKLIPALQKSYDVVLLNYQENKEELPMVLDSWKEINNSQLEYLMLLNNYYQTLAEYEKNVER</sequence>
<evidence type="ECO:0000313" key="9">
    <source>
        <dbReference type="EMBL" id="TKB97914.1"/>
    </source>
</evidence>
<evidence type="ECO:0000256" key="6">
    <source>
        <dbReference type="ARBA" id="ARBA00023136"/>
    </source>
</evidence>
<comment type="caution">
    <text evidence="9">The sequence shown here is derived from an EMBL/GenBank/DDBJ whole genome shotgun (WGS) entry which is preliminary data.</text>
</comment>
<dbReference type="SUPFAM" id="SSF56954">
    <property type="entry name" value="Outer membrane efflux proteins (OEP)"/>
    <property type="match status" value="1"/>
</dbReference>
<evidence type="ECO:0000256" key="4">
    <source>
        <dbReference type="ARBA" id="ARBA00022452"/>
    </source>
</evidence>
<evidence type="ECO:0000256" key="7">
    <source>
        <dbReference type="ARBA" id="ARBA00023237"/>
    </source>
</evidence>
<name>A0A4U1C3X4_9SPHI</name>
<gene>
    <name evidence="9" type="ORF">FA046_11245</name>
</gene>
<organism evidence="9 10">
    <name type="scientific">Pedobacter cryophilus</name>
    <dbReference type="NCBI Taxonomy" id="2571271"/>
    <lineage>
        <taxon>Bacteria</taxon>
        <taxon>Pseudomonadati</taxon>
        <taxon>Bacteroidota</taxon>
        <taxon>Sphingobacteriia</taxon>
        <taxon>Sphingobacteriales</taxon>
        <taxon>Sphingobacteriaceae</taxon>
        <taxon>Pedobacter</taxon>
    </lineage>
</organism>
<keyword evidence="7" id="KW-0998">Cell outer membrane</keyword>
<proteinExistence type="inferred from homology"/>
<protein>
    <submittedName>
        <fullName evidence="9">TolC family protein</fullName>
    </submittedName>
</protein>
<dbReference type="Proteomes" id="UP000308181">
    <property type="component" value="Unassembled WGS sequence"/>
</dbReference>
<dbReference type="InterPro" id="IPR003423">
    <property type="entry name" value="OMP_efflux"/>
</dbReference>
<dbReference type="EMBL" id="SWBP01000003">
    <property type="protein sequence ID" value="TKB97914.1"/>
    <property type="molecule type" value="Genomic_DNA"/>
</dbReference>
<keyword evidence="6" id="KW-0472">Membrane</keyword>
<dbReference type="OrthoDB" id="920360at2"/>
<dbReference type="GO" id="GO:0015288">
    <property type="term" value="F:porin activity"/>
    <property type="evidence" value="ECO:0007669"/>
    <property type="project" value="TreeGrafter"/>
</dbReference>
<comment type="subcellular location">
    <subcellularLocation>
        <location evidence="1">Cell outer membrane</location>
    </subcellularLocation>
</comment>
<evidence type="ECO:0000256" key="8">
    <source>
        <dbReference type="SAM" id="Coils"/>
    </source>
</evidence>
<dbReference type="GO" id="GO:0015562">
    <property type="term" value="F:efflux transmembrane transporter activity"/>
    <property type="evidence" value="ECO:0007669"/>
    <property type="project" value="InterPro"/>
</dbReference>
<keyword evidence="3" id="KW-0813">Transport</keyword>
<keyword evidence="10" id="KW-1185">Reference proteome</keyword>
<reference evidence="9 10" key="1">
    <citation type="submission" date="2019-04" db="EMBL/GenBank/DDBJ databases">
        <title>Pedobacter sp. AR-3-17 sp. nov., isolated from Arctic soil.</title>
        <authorList>
            <person name="Dahal R.H."/>
            <person name="Kim D.-U."/>
        </authorList>
    </citation>
    <scope>NUCLEOTIDE SEQUENCE [LARGE SCALE GENOMIC DNA]</scope>
    <source>
        <strain evidence="9 10">AR-3-17</strain>
    </source>
</reference>